<name>A0ABC9DWX8_9POAL</name>
<keyword evidence="1" id="KW-1133">Transmembrane helix</keyword>
<feature type="transmembrane region" description="Helical" evidence="1">
    <location>
        <begin position="159"/>
        <end position="180"/>
    </location>
</feature>
<evidence type="ECO:0000256" key="1">
    <source>
        <dbReference type="SAM" id="Phobius"/>
    </source>
</evidence>
<reference evidence="2 3" key="2">
    <citation type="submission" date="2024-10" db="EMBL/GenBank/DDBJ databases">
        <authorList>
            <person name="Ryan C."/>
        </authorList>
    </citation>
    <scope>NUCLEOTIDE SEQUENCE [LARGE SCALE GENOMIC DNA]</scope>
</reference>
<dbReference type="AlphaFoldDB" id="A0ABC9DWX8"/>
<sequence length="211" mass="20839">MARAALTAAFAAVWAAINAIQFYYYFLNLQAAGVAGAGTTAASAAAATTTTSAAQASASSGSGYEFQIFLTLAAVGVLNAAVLLIHRHLRQAEAAGAAGNRRVPDAVAFLLLAAAGLLVHGVPGAVDDDVVAALGAAAFSALPGAATGTFFLGTMTLIFAARVHGGGGAVAGAGFFGEIQGPFLRVLYKVAAGAAAALVFLVTVAAFCIKY</sequence>
<keyword evidence="1" id="KW-0472">Membrane</keyword>
<dbReference type="EMBL" id="OZ075145">
    <property type="protein sequence ID" value="CAL5046626.1"/>
    <property type="molecule type" value="Genomic_DNA"/>
</dbReference>
<feature type="transmembrane region" description="Helical" evidence="1">
    <location>
        <begin position="106"/>
        <end position="126"/>
    </location>
</feature>
<evidence type="ECO:0000313" key="2">
    <source>
        <dbReference type="EMBL" id="CAL5046626.1"/>
    </source>
</evidence>
<gene>
    <name evidence="2" type="ORF">URODEC1_LOCUS89440</name>
</gene>
<feature type="transmembrane region" description="Helical" evidence="1">
    <location>
        <begin position="66"/>
        <end position="85"/>
    </location>
</feature>
<feature type="transmembrane region" description="Helical" evidence="1">
    <location>
        <begin position="132"/>
        <end position="152"/>
    </location>
</feature>
<organism evidence="2 3">
    <name type="scientific">Urochloa decumbens</name>
    <dbReference type="NCBI Taxonomy" id="240449"/>
    <lineage>
        <taxon>Eukaryota</taxon>
        <taxon>Viridiplantae</taxon>
        <taxon>Streptophyta</taxon>
        <taxon>Embryophyta</taxon>
        <taxon>Tracheophyta</taxon>
        <taxon>Spermatophyta</taxon>
        <taxon>Magnoliopsida</taxon>
        <taxon>Liliopsida</taxon>
        <taxon>Poales</taxon>
        <taxon>Poaceae</taxon>
        <taxon>PACMAD clade</taxon>
        <taxon>Panicoideae</taxon>
        <taxon>Panicodae</taxon>
        <taxon>Paniceae</taxon>
        <taxon>Melinidinae</taxon>
        <taxon>Urochloa</taxon>
    </lineage>
</organism>
<feature type="transmembrane region" description="Helical" evidence="1">
    <location>
        <begin position="186"/>
        <end position="209"/>
    </location>
</feature>
<dbReference type="Proteomes" id="UP001497457">
    <property type="component" value="Chromosome 35b"/>
</dbReference>
<reference evidence="3" key="1">
    <citation type="submission" date="2024-06" db="EMBL/GenBank/DDBJ databases">
        <authorList>
            <person name="Ryan C."/>
        </authorList>
    </citation>
    <scope>NUCLEOTIDE SEQUENCE [LARGE SCALE GENOMIC DNA]</scope>
</reference>
<proteinExistence type="predicted"/>
<keyword evidence="3" id="KW-1185">Reference proteome</keyword>
<evidence type="ECO:0000313" key="3">
    <source>
        <dbReference type="Proteomes" id="UP001497457"/>
    </source>
</evidence>
<keyword evidence="1" id="KW-0812">Transmembrane</keyword>
<protein>
    <submittedName>
        <fullName evidence="2">Uncharacterized protein</fullName>
    </submittedName>
</protein>
<accession>A0ABC9DWX8</accession>